<evidence type="ECO:0000256" key="2">
    <source>
        <dbReference type="ARBA" id="ARBA00022475"/>
    </source>
</evidence>
<dbReference type="SUPFAM" id="SSF55729">
    <property type="entry name" value="Acyl-CoA N-acyltransferases (Nat)"/>
    <property type="match status" value="1"/>
</dbReference>
<feature type="transmembrane region" description="Helical" evidence="6">
    <location>
        <begin position="238"/>
        <end position="261"/>
    </location>
</feature>
<dbReference type="PANTHER" id="PTHR34697:SF2">
    <property type="entry name" value="PHOSPHATIDYLGLYCEROL LYSYLTRANSFERASE"/>
    <property type="match status" value="1"/>
</dbReference>
<reference evidence="8" key="2">
    <citation type="submission" date="2021-08" db="EMBL/GenBank/DDBJ databases">
        <authorList>
            <person name="Tani A."/>
            <person name="Ola A."/>
            <person name="Ogura Y."/>
            <person name="Katsura K."/>
            <person name="Hayashi T."/>
        </authorList>
    </citation>
    <scope>NUCLEOTIDE SEQUENCE</scope>
    <source>
        <strain evidence="8">NBRC 15689</strain>
    </source>
</reference>
<evidence type="ECO:0000313" key="8">
    <source>
        <dbReference type="EMBL" id="GJE28704.1"/>
    </source>
</evidence>
<feature type="transmembrane region" description="Helical" evidence="6">
    <location>
        <begin position="118"/>
        <end position="138"/>
    </location>
</feature>
<dbReference type="NCBIfam" id="NF033480">
    <property type="entry name" value="bifunc_MprF"/>
    <property type="match status" value="1"/>
</dbReference>
<evidence type="ECO:0000259" key="7">
    <source>
        <dbReference type="Pfam" id="PF09924"/>
    </source>
</evidence>
<reference evidence="8" key="1">
    <citation type="journal article" date="2021" name="Front. Microbiol.">
        <title>Comprehensive Comparative Genomics and Phenotyping of Methylobacterium Species.</title>
        <authorList>
            <person name="Alessa O."/>
            <person name="Ogura Y."/>
            <person name="Fujitani Y."/>
            <person name="Takami H."/>
            <person name="Hayashi T."/>
            <person name="Sahin N."/>
            <person name="Tani A."/>
        </authorList>
    </citation>
    <scope>NUCLEOTIDE SEQUENCE</scope>
    <source>
        <strain evidence="8">NBRC 15689</strain>
    </source>
</reference>
<feature type="transmembrane region" description="Helical" evidence="6">
    <location>
        <begin position="451"/>
        <end position="470"/>
    </location>
</feature>
<keyword evidence="5 6" id="KW-0472">Membrane</keyword>
<feature type="transmembrane region" description="Helical" evidence="6">
    <location>
        <begin position="43"/>
        <end position="64"/>
    </location>
</feature>
<feature type="transmembrane region" description="Helical" evidence="6">
    <location>
        <begin position="482"/>
        <end position="504"/>
    </location>
</feature>
<dbReference type="EMBL" id="BPQV01000011">
    <property type="protein sequence ID" value="GJE28704.1"/>
    <property type="molecule type" value="Genomic_DNA"/>
</dbReference>
<accession>A0ABQ4TDV5</accession>
<keyword evidence="3 6" id="KW-0812">Transmembrane</keyword>
<dbReference type="RefSeq" id="WP_238312648.1">
    <property type="nucleotide sequence ID" value="NZ_BPQV01000011.1"/>
</dbReference>
<evidence type="ECO:0000313" key="9">
    <source>
        <dbReference type="Proteomes" id="UP001055156"/>
    </source>
</evidence>
<dbReference type="InterPro" id="IPR051211">
    <property type="entry name" value="PG_lysyltransferase"/>
</dbReference>
<feature type="transmembrane region" description="Helical" evidence="6">
    <location>
        <begin position="399"/>
        <end position="418"/>
    </location>
</feature>
<dbReference type="InterPro" id="IPR016181">
    <property type="entry name" value="Acyl_CoA_acyltransferase"/>
</dbReference>
<evidence type="ECO:0000256" key="5">
    <source>
        <dbReference type="ARBA" id="ARBA00023136"/>
    </source>
</evidence>
<protein>
    <recommendedName>
        <fullName evidence="7">Phosphatidylglycerol lysyltransferase C-terminal domain-containing protein</fullName>
    </recommendedName>
</protein>
<name>A0ABQ4TDV5_METOR</name>
<comment type="subcellular location">
    <subcellularLocation>
        <location evidence="1">Cell membrane</location>
        <topology evidence="1">Multi-pass membrane protein</topology>
    </subcellularLocation>
</comment>
<feature type="transmembrane region" description="Helical" evidence="6">
    <location>
        <begin position="84"/>
        <end position="106"/>
    </location>
</feature>
<comment type="caution">
    <text evidence="8">The sequence shown here is derived from an EMBL/GenBank/DDBJ whole genome shotgun (WGS) entry which is preliminary data.</text>
</comment>
<sequence length="882" mass="94067">MTTRIETPTEQSPASESSATVAAAAVAPTRGLLPQGLVLLRRALPPAVGLGVSLLAILVIHRMLGTVTLEAISQAYDQIPDPLLGLAVLFTAVSFAAVAVYDLVAVETVAPGRIPRGLAAAAGAGGYAVSNALGFPLFTQGALRYRIYGDRAGGLADVGRILGASWFALLVSLVTMAAVALMLGPKNLPGLARYHPELDAAAGAAVLALVFGMVIWLGRSERPVRVGRVSFRLPTSRAAMVQIAAGIVDLTAAAATLYVLMPQDAVGNFPAFLLIYVAATVIGIVSHAPGGLGAFEATLIASLGLGGRADVLGSLLAYRVIYTLMPFGVALLWLAGLESWRRRAVFAGPARILEPMVPRLAAGTALFGGAMLLASGATRDLAVRVDMLSDIVPMPFMEGSHFAAALVGVALLVLARGLNRRLARAWKAALILLVLGAGFSLGRGLDWEEATLLLAIAGLLAVTRNSFYRSQSHNPFVVSRRWFAGVAALVLVSAGLGFIDWNHLADADALWWQVSWSGNASSALRLSFALGVGLAAIGLDSAVYRRRHDHRRARFPVPKAVVEAVARSPHAASALALLGDKRFLIGDEGQGFVMYAQSGRSLVALGEPVAPAARVAELAWSFREHADRAGARPVFYGVGPENLPLFLDMGLTALKLGEVARVPLADFSLKGASRHDLRYGQRRAEKEGLTFEILPQARVRAAMHELRAVSDAWLAMKQGGEKRFSLGYFDATYLAHFDIAVMRKAGRIVAFANLWRGAEKHEIAIDLIRYAPDASKVIMDALFANLLLAAKAEGYRWFNLGAAPLSGLVDRRLASRWNRFGAFLYRRGADLYSFDGLRSFKQKFDPVWTPYYLICPGGLQTPKTLIDVATLVSGSPLGLIRR</sequence>
<proteinExistence type="predicted"/>
<dbReference type="InterPro" id="IPR024320">
    <property type="entry name" value="LPG_synthase_C"/>
</dbReference>
<gene>
    <name evidence="8" type="ORF">LKMONMHP_3577</name>
</gene>
<dbReference type="PANTHER" id="PTHR34697">
    <property type="entry name" value="PHOSPHATIDYLGLYCEROL LYSYLTRANSFERASE"/>
    <property type="match status" value="1"/>
</dbReference>
<keyword evidence="2" id="KW-1003">Cell membrane</keyword>
<feature type="transmembrane region" description="Helical" evidence="6">
    <location>
        <begin position="425"/>
        <end position="445"/>
    </location>
</feature>
<feature type="transmembrane region" description="Helical" evidence="6">
    <location>
        <begin position="315"/>
        <end position="335"/>
    </location>
</feature>
<evidence type="ECO:0000256" key="6">
    <source>
        <dbReference type="SAM" id="Phobius"/>
    </source>
</evidence>
<feature type="transmembrane region" description="Helical" evidence="6">
    <location>
        <begin position="356"/>
        <end position="379"/>
    </location>
</feature>
<keyword evidence="4 6" id="KW-1133">Transmembrane helix</keyword>
<feature type="domain" description="Phosphatidylglycerol lysyltransferase C-terminal" evidence="7">
    <location>
        <begin position="567"/>
        <end position="854"/>
    </location>
</feature>
<evidence type="ECO:0000256" key="1">
    <source>
        <dbReference type="ARBA" id="ARBA00004651"/>
    </source>
</evidence>
<feature type="transmembrane region" description="Helical" evidence="6">
    <location>
        <begin position="196"/>
        <end position="218"/>
    </location>
</feature>
<evidence type="ECO:0000256" key="4">
    <source>
        <dbReference type="ARBA" id="ARBA00022989"/>
    </source>
</evidence>
<keyword evidence="9" id="KW-1185">Reference proteome</keyword>
<evidence type="ECO:0000256" key="3">
    <source>
        <dbReference type="ARBA" id="ARBA00022692"/>
    </source>
</evidence>
<organism evidence="8 9">
    <name type="scientific">Methylobacterium organophilum</name>
    <dbReference type="NCBI Taxonomy" id="410"/>
    <lineage>
        <taxon>Bacteria</taxon>
        <taxon>Pseudomonadati</taxon>
        <taxon>Pseudomonadota</taxon>
        <taxon>Alphaproteobacteria</taxon>
        <taxon>Hyphomicrobiales</taxon>
        <taxon>Methylobacteriaceae</taxon>
        <taxon>Methylobacterium</taxon>
    </lineage>
</organism>
<feature type="transmembrane region" description="Helical" evidence="6">
    <location>
        <begin position="273"/>
        <end position="295"/>
    </location>
</feature>
<dbReference type="Proteomes" id="UP001055156">
    <property type="component" value="Unassembled WGS sequence"/>
</dbReference>
<feature type="transmembrane region" description="Helical" evidence="6">
    <location>
        <begin position="158"/>
        <end position="184"/>
    </location>
</feature>
<feature type="transmembrane region" description="Helical" evidence="6">
    <location>
        <begin position="524"/>
        <end position="544"/>
    </location>
</feature>
<dbReference type="Pfam" id="PF09924">
    <property type="entry name" value="LPG_synthase_C"/>
    <property type="match status" value="1"/>
</dbReference>